<keyword evidence="1" id="KW-0472">Membrane</keyword>
<dbReference type="EMBL" id="JBHTJA010000071">
    <property type="protein sequence ID" value="MFD0904026.1"/>
    <property type="molecule type" value="Genomic_DNA"/>
</dbReference>
<feature type="transmembrane region" description="Helical" evidence="1">
    <location>
        <begin position="83"/>
        <end position="106"/>
    </location>
</feature>
<feature type="non-terminal residue" evidence="2">
    <location>
        <position position="1"/>
    </location>
</feature>
<keyword evidence="3" id="KW-1185">Reference proteome</keyword>
<protein>
    <recommendedName>
        <fullName evidence="4">MFS transporter</fullName>
    </recommendedName>
</protein>
<reference evidence="3" key="1">
    <citation type="journal article" date="2019" name="Int. J. Syst. Evol. Microbiol.">
        <title>The Global Catalogue of Microorganisms (GCM) 10K type strain sequencing project: providing services to taxonomists for standard genome sequencing and annotation.</title>
        <authorList>
            <consortium name="The Broad Institute Genomics Platform"/>
            <consortium name="The Broad Institute Genome Sequencing Center for Infectious Disease"/>
            <person name="Wu L."/>
            <person name="Ma J."/>
        </authorList>
    </citation>
    <scope>NUCLEOTIDE SEQUENCE [LARGE SCALE GENOMIC DNA]</scope>
    <source>
        <strain evidence="3">JCM 31202</strain>
    </source>
</reference>
<keyword evidence="1" id="KW-0812">Transmembrane</keyword>
<evidence type="ECO:0000313" key="2">
    <source>
        <dbReference type="EMBL" id="MFD0904026.1"/>
    </source>
</evidence>
<proteinExistence type="predicted"/>
<organism evidence="2 3">
    <name type="scientific">Actinomadura sediminis</name>
    <dbReference type="NCBI Taxonomy" id="1038904"/>
    <lineage>
        <taxon>Bacteria</taxon>
        <taxon>Bacillati</taxon>
        <taxon>Actinomycetota</taxon>
        <taxon>Actinomycetes</taxon>
        <taxon>Streptosporangiales</taxon>
        <taxon>Thermomonosporaceae</taxon>
        <taxon>Actinomadura</taxon>
    </lineage>
</organism>
<evidence type="ECO:0000313" key="3">
    <source>
        <dbReference type="Proteomes" id="UP001596972"/>
    </source>
</evidence>
<keyword evidence="1" id="KW-1133">Transmembrane helix</keyword>
<sequence length="114" mass="11276">SAAPAPPRAPVGTFAPGGPAGVWGAAALALVLPALGRTIAASFAARHPAAVPGRPAGFARIVTLPRPERFALVSVTAALGDPVLVFTVLTVWGGVAVAAVLAGCLLRSLWPVTP</sequence>
<dbReference type="Proteomes" id="UP001596972">
    <property type="component" value="Unassembled WGS sequence"/>
</dbReference>
<evidence type="ECO:0000256" key="1">
    <source>
        <dbReference type="SAM" id="Phobius"/>
    </source>
</evidence>
<comment type="caution">
    <text evidence="2">The sequence shown here is derived from an EMBL/GenBank/DDBJ whole genome shotgun (WGS) entry which is preliminary data.</text>
</comment>
<gene>
    <name evidence="2" type="ORF">ACFQ11_26835</name>
</gene>
<evidence type="ECO:0008006" key="4">
    <source>
        <dbReference type="Google" id="ProtNLM"/>
    </source>
</evidence>
<name>A0ABW3EW50_9ACTN</name>
<accession>A0ABW3EW50</accession>